<dbReference type="Pfam" id="PF05721">
    <property type="entry name" value="PhyH"/>
    <property type="match status" value="1"/>
</dbReference>
<dbReference type="PANTHER" id="PTHR20883:SF48">
    <property type="entry name" value="ECTOINE DIOXYGENASE"/>
    <property type="match status" value="1"/>
</dbReference>
<dbReference type="GO" id="GO:0005506">
    <property type="term" value="F:iron ion binding"/>
    <property type="evidence" value="ECO:0007669"/>
    <property type="project" value="UniProtKB-ARBA"/>
</dbReference>
<sequence>MLTAEQVAFFKEHGYLALPEFWTPREVAAMQAEVERFKREGLLRNVTTEGDGKTHSKTRQNLQLCPMADKSPLFRALPFEPKVIEAVRLLIGDPVLLHLDQIFLKPAHHGAGTNWHQDNAYFALEDPLKGTALWIAVHEATVENGTMHIIPDAFREKLPHSRDPESDHHIRCYPPEEKAIPIELPAGGVVFFAYGTPHCTKANHSSRERAGVAYHFHNGNYAADGGYPLERRIPLTGPETDDGTRAYGKRIAGTWQEEVERALQLA</sequence>
<keyword evidence="2" id="KW-1185">Reference proteome</keyword>
<dbReference type="AlphaFoldDB" id="S0EU00"/>
<dbReference type="KEGG" id="ccz:CCALI_01282"/>
<reference evidence="1" key="1">
    <citation type="submission" date="2013-03" db="EMBL/GenBank/DDBJ databases">
        <authorList>
            <person name="Stott M."/>
        </authorList>
    </citation>
    <scope>NUCLEOTIDE SEQUENCE</scope>
    <source>
        <strain evidence="1">T49</strain>
    </source>
</reference>
<protein>
    <submittedName>
        <fullName evidence="1">Protein involved in biosynthesis of mitomycin antibiotics/polyketide fumonisin</fullName>
    </submittedName>
</protein>
<dbReference type="PATRIC" id="fig|1303518.3.peg.1306"/>
<evidence type="ECO:0000313" key="1">
    <source>
        <dbReference type="EMBL" id="CCW35100.1"/>
    </source>
</evidence>
<dbReference type="EMBL" id="HF951689">
    <property type="protein sequence ID" value="CCW35100.1"/>
    <property type="molecule type" value="Genomic_DNA"/>
</dbReference>
<dbReference type="SUPFAM" id="SSF51197">
    <property type="entry name" value="Clavaminate synthase-like"/>
    <property type="match status" value="1"/>
</dbReference>
<dbReference type="STRING" id="454171.CP488_02813"/>
<evidence type="ECO:0000313" key="2">
    <source>
        <dbReference type="Proteomes" id="UP000014227"/>
    </source>
</evidence>
<dbReference type="OrthoDB" id="9814777at2"/>
<dbReference type="GO" id="GO:0016706">
    <property type="term" value="F:2-oxoglutarate-dependent dioxygenase activity"/>
    <property type="evidence" value="ECO:0007669"/>
    <property type="project" value="UniProtKB-ARBA"/>
</dbReference>
<dbReference type="InParanoid" id="S0EU00"/>
<dbReference type="InterPro" id="IPR008775">
    <property type="entry name" value="Phytyl_CoA_dOase-like"/>
</dbReference>
<reference evidence="1" key="2">
    <citation type="submission" date="2013-06" db="EMBL/GenBank/DDBJ databases">
        <title>Genome sequence of Chthonomonas calidirosea, the first sequenced genome from the Armatimonadetes phylum (formally candidate division OP10).</title>
        <authorList>
            <person name="Lee K.C.Y."/>
            <person name="Morgan X.C."/>
            <person name="Dunfield P.F."/>
            <person name="Tamas I."/>
            <person name="Houghton K.M."/>
            <person name="Vyssotski M."/>
            <person name="Ryan J.L.J."/>
            <person name="Lagutin K."/>
            <person name="McDonald I.R."/>
            <person name="Stott M.B."/>
        </authorList>
    </citation>
    <scope>NUCLEOTIDE SEQUENCE</scope>
    <source>
        <strain evidence="1">T49</strain>
    </source>
</reference>
<gene>
    <name evidence="1" type="ORF">CCALI_01282</name>
</gene>
<dbReference type="RefSeq" id="WP_016482641.1">
    <property type="nucleotide sequence ID" value="NC_021487.1"/>
</dbReference>
<proteinExistence type="predicted"/>
<organism evidence="1 2">
    <name type="scientific">Chthonomonas calidirosea (strain DSM 23976 / ICMP 18418 / T49)</name>
    <dbReference type="NCBI Taxonomy" id="1303518"/>
    <lineage>
        <taxon>Bacteria</taxon>
        <taxon>Bacillati</taxon>
        <taxon>Armatimonadota</taxon>
        <taxon>Chthonomonadia</taxon>
        <taxon>Chthonomonadales</taxon>
        <taxon>Chthonomonadaceae</taxon>
        <taxon>Chthonomonas</taxon>
    </lineage>
</organism>
<dbReference type="Proteomes" id="UP000014227">
    <property type="component" value="Chromosome I"/>
</dbReference>
<dbReference type="Gene3D" id="2.60.120.620">
    <property type="entry name" value="q2cbj1_9rhob like domain"/>
    <property type="match status" value="1"/>
</dbReference>
<dbReference type="HOGENOM" id="CLU_048953_8_1_0"/>
<dbReference type="PANTHER" id="PTHR20883">
    <property type="entry name" value="PHYTANOYL-COA DIOXYGENASE DOMAIN CONTAINING 1"/>
    <property type="match status" value="1"/>
</dbReference>
<accession>S0EU00</accession>
<dbReference type="eggNOG" id="COG5285">
    <property type="taxonomic scope" value="Bacteria"/>
</dbReference>
<name>S0EU00_CHTCT</name>